<gene>
    <name evidence="1" type="ORF">ECRASSUSDP1_LOCUS20145</name>
</gene>
<keyword evidence="2" id="KW-1185">Reference proteome</keyword>
<comment type="caution">
    <text evidence="1">The sequence shown here is derived from an EMBL/GenBank/DDBJ whole genome shotgun (WGS) entry which is preliminary data.</text>
</comment>
<sequence>MDKMLGLHGSNYLLVKSELGRSRPPTMFLPDETYSYGVANIYDKEAIKKLTSSWTSHINSKERLPEIDFIKLNKKGCRKIKNSRDLSEFKKQHELPRRNFKRGRKRDYLKYQADVTISYGKPVNYHNSMREIMSGEYGIEAENKRKSQYEIRSQQRSKSRYRRAIQMTKASSILAKFKKERAQNSEILDFKMKKYKDTKSKVRDVIDKQIKMMNKKKQKVITRNSLH</sequence>
<accession>A0AAD1XV17</accession>
<dbReference type="AlphaFoldDB" id="A0AAD1XV17"/>
<proteinExistence type="predicted"/>
<dbReference type="PANTHER" id="PTHR28617">
    <property type="entry name" value="CILIA- AND FLAGELLA-ASSOCIATED PROTEIN 77"/>
    <property type="match status" value="1"/>
</dbReference>
<name>A0AAD1XV17_EUPCR</name>
<dbReference type="Pfam" id="PF14825">
    <property type="entry name" value="CFAP77"/>
    <property type="match status" value="1"/>
</dbReference>
<protein>
    <submittedName>
        <fullName evidence="1">Uncharacterized protein</fullName>
    </submittedName>
</protein>
<dbReference type="Proteomes" id="UP001295684">
    <property type="component" value="Unassembled WGS sequence"/>
</dbReference>
<dbReference type="PANTHER" id="PTHR28617:SF1">
    <property type="entry name" value="CILIA- AND FLAGELLA-ASSOCIATED PROTEIN 77"/>
    <property type="match status" value="1"/>
</dbReference>
<dbReference type="EMBL" id="CAMPGE010020509">
    <property type="protein sequence ID" value="CAI2378745.1"/>
    <property type="molecule type" value="Genomic_DNA"/>
</dbReference>
<evidence type="ECO:0000313" key="2">
    <source>
        <dbReference type="Proteomes" id="UP001295684"/>
    </source>
</evidence>
<reference evidence="1" key="1">
    <citation type="submission" date="2023-07" db="EMBL/GenBank/DDBJ databases">
        <authorList>
            <consortium name="AG Swart"/>
            <person name="Singh M."/>
            <person name="Singh A."/>
            <person name="Seah K."/>
            <person name="Emmerich C."/>
        </authorList>
    </citation>
    <scope>NUCLEOTIDE SEQUENCE</scope>
    <source>
        <strain evidence="1">DP1</strain>
    </source>
</reference>
<evidence type="ECO:0000313" key="1">
    <source>
        <dbReference type="EMBL" id="CAI2378745.1"/>
    </source>
</evidence>
<organism evidence="1 2">
    <name type="scientific">Euplotes crassus</name>
    <dbReference type="NCBI Taxonomy" id="5936"/>
    <lineage>
        <taxon>Eukaryota</taxon>
        <taxon>Sar</taxon>
        <taxon>Alveolata</taxon>
        <taxon>Ciliophora</taxon>
        <taxon>Intramacronucleata</taxon>
        <taxon>Spirotrichea</taxon>
        <taxon>Hypotrichia</taxon>
        <taxon>Euplotida</taxon>
        <taxon>Euplotidae</taxon>
        <taxon>Moneuplotes</taxon>
    </lineage>
</organism>
<dbReference type="InterPro" id="IPR029147">
    <property type="entry name" value="CFAP77"/>
</dbReference>